<evidence type="ECO:0000259" key="4">
    <source>
        <dbReference type="SMART" id="SM00822"/>
    </source>
</evidence>
<evidence type="ECO:0000256" key="2">
    <source>
        <dbReference type="ARBA" id="ARBA00023002"/>
    </source>
</evidence>
<comment type="similarity">
    <text evidence="1 3">Belongs to the short-chain dehydrogenases/reductases (SDR) family.</text>
</comment>
<dbReference type="RefSeq" id="WP_388108143.1">
    <property type="nucleotide sequence ID" value="NZ_JBIAHM010000007.1"/>
</dbReference>
<dbReference type="Gene3D" id="3.40.50.720">
    <property type="entry name" value="NAD(P)-binding Rossmann-like Domain"/>
    <property type="match status" value="1"/>
</dbReference>
<dbReference type="InterPro" id="IPR036291">
    <property type="entry name" value="NAD(P)-bd_dom_sf"/>
</dbReference>
<dbReference type="SUPFAM" id="SSF51735">
    <property type="entry name" value="NAD(P)-binding Rossmann-fold domains"/>
    <property type="match status" value="1"/>
</dbReference>
<gene>
    <name evidence="5" type="ORF">ACFYNQ_21645</name>
</gene>
<evidence type="ECO:0000256" key="3">
    <source>
        <dbReference type="RuleBase" id="RU000363"/>
    </source>
</evidence>
<dbReference type="PANTHER" id="PTHR44169">
    <property type="entry name" value="NADPH-DEPENDENT 1-ACYLDIHYDROXYACETONE PHOSPHATE REDUCTASE"/>
    <property type="match status" value="1"/>
</dbReference>
<proteinExistence type="inferred from homology"/>
<dbReference type="PRINTS" id="PR00081">
    <property type="entry name" value="GDHRDH"/>
</dbReference>
<evidence type="ECO:0000313" key="6">
    <source>
        <dbReference type="Proteomes" id="UP001601303"/>
    </source>
</evidence>
<evidence type="ECO:0000256" key="1">
    <source>
        <dbReference type="ARBA" id="ARBA00006484"/>
    </source>
</evidence>
<dbReference type="SMART" id="SM00822">
    <property type="entry name" value="PKS_KR"/>
    <property type="match status" value="1"/>
</dbReference>
<reference evidence="5 6" key="1">
    <citation type="submission" date="2024-10" db="EMBL/GenBank/DDBJ databases">
        <title>The Natural Products Discovery Center: Release of the First 8490 Sequenced Strains for Exploring Actinobacteria Biosynthetic Diversity.</title>
        <authorList>
            <person name="Kalkreuter E."/>
            <person name="Kautsar S.A."/>
            <person name="Yang D."/>
            <person name="Bader C.D."/>
            <person name="Teijaro C.N."/>
            <person name="Fluegel L."/>
            <person name="Davis C.M."/>
            <person name="Simpson J.R."/>
            <person name="Lauterbach L."/>
            <person name="Steele A.D."/>
            <person name="Gui C."/>
            <person name="Meng S."/>
            <person name="Li G."/>
            <person name="Viehrig K."/>
            <person name="Ye F."/>
            <person name="Su P."/>
            <person name="Kiefer A.F."/>
            <person name="Nichols A."/>
            <person name="Cepeda A.J."/>
            <person name="Yan W."/>
            <person name="Fan B."/>
            <person name="Jiang Y."/>
            <person name="Adhikari A."/>
            <person name="Zheng C.-J."/>
            <person name="Schuster L."/>
            <person name="Cowan T.M."/>
            <person name="Smanski M.J."/>
            <person name="Chevrette M.G."/>
            <person name="De Carvalho L.P.S."/>
            <person name="Shen B."/>
        </authorList>
    </citation>
    <scope>NUCLEOTIDE SEQUENCE [LARGE SCALE GENOMIC DNA]</scope>
    <source>
        <strain evidence="5 6">NPDC006488</strain>
    </source>
</reference>
<name>A0ABW6M4U4_9ACTN</name>
<feature type="domain" description="Ketoreductase" evidence="4">
    <location>
        <begin position="10"/>
        <end position="179"/>
    </location>
</feature>
<keyword evidence="2" id="KW-0560">Oxidoreductase</keyword>
<evidence type="ECO:0000313" key="5">
    <source>
        <dbReference type="EMBL" id="MFE9601159.1"/>
    </source>
</evidence>
<protein>
    <submittedName>
        <fullName evidence="5">SDR family NAD(P)-dependent oxidoreductase</fullName>
    </submittedName>
</protein>
<dbReference type="InterPro" id="IPR002347">
    <property type="entry name" value="SDR_fam"/>
</dbReference>
<dbReference type="Pfam" id="PF00106">
    <property type="entry name" value="adh_short"/>
    <property type="match status" value="1"/>
</dbReference>
<dbReference type="EMBL" id="JBIAHM010000007">
    <property type="protein sequence ID" value="MFE9601159.1"/>
    <property type="molecule type" value="Genomic_DNA"/>
</dbReference>
<dbReference type="Proteomes" id="UP001601303">
    <property type="component" value="Unassembled WGS sequence"/>
</dbReference>
<organism evidence="5 6">
    <name type="scientific">Streptomyces hokutonensis</name>
    <dbReference type="NCBI Taxonomy" id="1306990"/>
    <lineage>
        <taxon>Bacteria</taxon>
        <taxon>Bacillati</taxon>
        <taxon>Actinomycetota</taxon>
        <taxon>Actinomycetes</taxon>
        <taxon>Kitasatosporales</taxon>
        <taxon>Streptomycetaceae</taxon>
        <taxon>Streptomyces</taxon>
    </lineage>
</organism>
<dbReference type="PRINTS" id="PR00080">
    <property type="entry name" value="SDRFAMILY"/>
</dbReference>
<sequence length="296" mass="30982">MAELPLTTPRTVLVTGATGGVGSAVARALRTAGWTVYAAHRRPEDAEALRDAGFTPVRLELTDEDSVFAAAEQVGPRLDGLVNSAAIMGQGPVELTPAEAWRRQFEINVIGQATVIRAFLPALRASGGRVVNVGAVSARVPPPFFGPIAASKAALAALTHSLRAELRHQGVKVTLVEPGAMDTPIFATADKASADLGWAGSATTQEHYARALDAVRATAARQPLGPVTPAVDAVVRALTARRPATLATTGRDGRALALLRFLPDGLRDRLVLKAFGVTAEAFEDAPLTESPAARRR</sequence>
<accession>A0ABW6M4U4</accession>
<dbReference type="PANTHER" id="PTHR44169:SF6">
    <property type="entry name" value="NADPH-DEPENDENT 1-ACYLDIHYDROXYACETONE PHOSPHATE REDUCTASE"/>
    <property type="match status" value="1"/>
</dbReference>
<comment type="caution">
    <text evidence="5">The sequence shown here is derived from an EMBL/GenBank/DDBJ whole genome shotgun (WGS) entry which is preliminary data.</text>
</comment>
<dbReference type="InterPro" id="IPR057326">
    <property type="entry name" value="KR_dom"/>
</dbReference>
<keyword evidence="6" id="KW-1185">Reference proteome</keyword>